<sequence>MAKINDDELVLLPLGGAGEIGMNFNAYGYGPGEDKQWLVLDCGVLFGREAATPGVDLIVPDISFLAERRRDVLAIVATHAHEDHIGAIHLLWPMLKCPVYATPFTAKLIEGKLIEAGIREKVKLHEIPLHGKFSIGPYDLELVSITHSILEPNAVAIKTPLGTVVHTGDWKIDPAPQLGEATDINRFKALGDEGVLAMVCDSTNALVEGHSGSEGDVKKSLTELIGTLKGRIAVTAFASNVARVDTIAKAAKANGRHIVLVGRAMHKIVQAAKDSGYLKDFPPILDPEDAENLPASKVLYICTGSQGESRAALTRIAAGEHVVKLGPGDSVIFSSRIIPGNEIGIFDLHNKLTALGVDVLSADDHFVHVSGHPCRGELSEMYGWVRPKIAVPVHGELRHMHAHAELAKSLQVSQAVVIENGHMLRLAPGRASVIDETPAGRVHLDGEVLVAEGLGLARARRSLSFAGMIAITLVLDGKGRPATEASIIFEGIPEPVHEAVREAVEKCLHRHNPKKDDEGKLKEAVRRAARSTANDAWGKKPITRVDVVVV</sequence>
<evidence type="ECO:0000313" key="9">
    <source>
        <dbReference type="Proteomes" id="UP000570514"/>
    </source>
</evidence>
<evidence type="ECO:0000256" key="2">
    <source>
        <dbReference type="ARBA" id="ARBA00022723"/>
    </source>
</evidence>
<dbReference type="Gene3D" id="3.60.15.10">
    <property type="entry name" value="Ribonuclease Z/Hydroxyacylglutathione hydrolase-like"/>
    <property type="match status" value="1"/>
</dbReference>
<dbReference type="EC" id="3.1.-.-" evidence="8"/>
<dbReference type="Pfam" id="PF07521">
    <property type="entry name" value="RMMBL"/>
    <property type="match status" value="1"/>
</dbReference>
<dbReference type="PANTHER" id="PTHR43694">
    <property type="entry name" value="RIBONUCLEASE J"/>
    <property type="match status" value="1"/>
</dbReference>
<dbReference type="RefSeq" id="WP_208414813.1">
    <property type="nucleotide sequence ID" value="NZ_BAAADC010000001.1"/>
</dbReference>
<dbReference type="SUPFAM" id="SSF56281">
    <property type="entry name" value="Metallo-hydrolase/oxidoreductase"/>
    <property type="match status" value="1"/>
</dbReference>
<dbReference type="EMBL" id="JAASRM010000001">
    <property type="protein sequence ID" value="NIK89557.1"/>
    <property type="molecule type" value="Genomic_DNA"/>
</dbReference>
<dbReference type="Proteomes" id="UP000570514">
    <property type="component" value="Unassembled WGS sequence"/>
</dbReference>
<dbReference type="SMART" id="SM00849">
    <property type="entry name" value="Lactamase_B"/>
    <property type="match status" value="1"/>
</dbReference>
<keyword evidence="2" id="KW-0479">Metal-binding</keyword>
<keyword evidence="3 8" id="KW-0378">Hydrolase</keyword>
<dbReference type="GO" id="GO:0003723">
    <property type="term" value="F:RNA binding"/>
    <property type="evidence" value="ECO:0007669"/>
    <property type="project" value="UniProtKB-KW"/>
</dbReference>
<dbReference type="Pfam" id="PF22505">
    <property type="entry name" value="RNase_J_b_CASP"/>
    <property type="match status" value="1"/>
</dbReference>
<evidence type="ECO:0000313" key="8">
    <source>
        <dbReference type="EMBL" id="NIK89557.1"/>
    </source>
</evidence>
<dbReference type="InterPro" id="IPR042173">
    <property type="entry name" value="RNase_J_2"/>
</dbReference>
<gene>
    <name evidence="8" type="ORF">FHS83_002875</name>
</gene>
<dbReference type="GO" id="GO:0046872">
    <property type="term" value="F:metal ion binding"/>
    <property type="evidence" value="ECO:0007669"/>
    <property type="project" value="UniProtKB-KW"/>
</dbReference>
<keyword evidence="5" id="KW-0269">Exonuclease</keyword>
<evidence type="ECO:0000259" key="7">
    <source>
        <dbReference type="SMART" id="SM00849"/>
    </source>
</evidence>
<name>A0A846N368_9PROT</name>
<dbReference type="InterPro" id="IPR036866">
    <property type="entry name" value="RibonucZ/Hydroxyglut_hydro"/>
</dbReference>
<evidence type="ECO:0000256" key="3">
    <source>
        <dbReference type="ARBA" id="ARBA00022801"/>
    </source>
</evidence>
<keyword evidence="9" id="KW-1185">Reference proteome</keyword>
<keyword evidence="4" id="KW-0862">Zinc</keyword>
<reference evidence="8 9" key="1">
    <citation type="submission" date="2020-03" db="EMBL/GenBank/DDBJ databases">
        <title>Genomic Encyclopedia of Type Strains, Phase IV (KMG-IV): sequencing the most valuable type-strain genomes for metagenomic binning, comparative biology and taxonomic classification.</title>
        <authorList>
            <person name="Goeker M."/>
        </authorList>
    </citation>
    <scope>NUCLEOTIDE SEQUENCE [LARGE SCALE GENOMIC DNA]</scope>
    <source>
        <strain evidence="8 9">DSM 19867</strain>
    </source>
</reference>
<feature type="domain" description="Metallo-beta-lactamase" evidence="7">
    <location>
        <begin position="21"/>
        <end position="210"/>
    </location>
</feature>
<dbReference type="InterPro" id="IPR055132">
    <property type="entry name" value="RNase_J_b_CASP"/>
</dbReference>
<keyword evidence="6" id="KW-0694">RNA-binding</keyword>
<dbReference type="Pfam" id="PF17770">
    <property type="entry name" value="RNase_J_C"/>
    <property type="match status" value="1"/>
</dbReference>
<dbReference type="InterPro" id="IPR041636">
    <property type="entry name" value="RNase_J_C"/>
</dbReference>
<dbReference type="InterPro" id="IPR011108">
    <property type="entry name" value="RMMBL"/>
</dbReference>
<dbReference type="PANTHER" id="PTHR43694:SF1">
    <property type="entry name" value="RIBONUCLEASE J"/>
    <property type="match status" value="1"/>
</dbReference>
<evidence type="ECO:0000256" key="6">
    <source>
        <dbReference type="ARBA" id="ARBA00022884"/>
    </source>
</evidence>
<dbReference type="Gene3D" id="3.40.50.10710">
    <property type="entry name" value="Metallo-hydrolase/oxidoreductase"/>
    <property type="match status" value="1"/>
</dbReference>
<dbReference type="InterPro" id="IPR001279">
    <property type="entry name" value="Metallo-B-lactamas"/>
</dbReference>
<organism evidence="8 9">
    <name type="scientific">Rhizomicrobium palustre</name>
    <dbReference type="NCBI Taxonomy" id="189966"/>
    <lineage>
        <taxon>Bacteria</taxon>
        <taxon>Pseudomonadati</taxon>
        <taxon>Pseudomonadota</taxon>
        <taxon>Alphaproteobacteria</taxon>
        <taxon>Micropepsales</taxon>
        <taxon>Micropepsaceae</taxon>
        <taxon>Rhizomicrobium</taxon>
    </lineage>
</organism>
<proteinExistence type="predicted"/>
<comment type="caution">
    <text evidence="8">The sequence shown here is derived from an EMBL/GenBank/DDBJ whole genome shotgun (WGS) entry which is preliminary data.</text>
</comment>
<dbReference type="CDD" id="cd07714">
    <property type="entry name" value="RNaseJ_MBL-fold"/>
    <property type="match status" value="1"/>
</dbReference>
<dbReference type="GO" id="GO:0004527">
    <property type="term" value="F:exonuclease activity"/>
    <property type="evidence" value="ECO:0007669"/>
    <property type="project" value="UniProtKB-KW"/>
</dbReference>
<dbReference type="Pfam" id="PF12706">
    <property type="entry name" value="Lactamase_B_2"/>
    <property type="match status" value="1"/>
</dbReference>
<evidence type="ECO:0000256" key="5">
    <source>
        <dbReference type="ARBA" id="ARBA00022839"/>
    </source>
</evidence>
<keyword evidence="1" id="KW-0540">Nuclease</keyword>
<dbReference type="Gene3D" id="3.10.20.580">
    <property type="match status" value="1"/>
</dbReference>
<accession>A0A846N368</accession>
<protein>
    <submittedName>
        <fullName evidence="8">Ribonuclease J</fullName>
        <ecNumber evidence="8">3.1.-.-</ecNumber>
    </submittedName>
</protein>
<evidence type="ECO:0000256" key="1">
    <source>
        <dbReference type="ARBA" id="ARBA00022722"/>
    </source>
</evidence>
<dbReference type="AlphaFoldDB" id="A0A846N368"/>
<evidence type="ECO:0000256" key="4">
    <source>
        <dbReference type="ARBA" id="ARBA00022833"/>
    </source>
</evidence>